<dbReference type="OrthoDB" id="9767366at2"/>
<dbReference type="Gene3D" id="2.30.40.10">
    <property type="entry name" value="Urease, subunit C, domain 1"/>
    <property type="match status" value="1"/>
</dbReference>
<dbReference type="InterPro" id="IPR033932">
    <property type="entry name" value="YtcJ-like"/>
</dbReference>
<dbReference type="Pfam" id="PF07969">
    <property type="entry name" value="Amidohydro_3"/>
    <property type="match status" value="1"/>
</dbReference>
<gene>
    <name evidence="3" type="ORF">D5F11_015380</name>
    <name evidence="2" type="ORF">J6TS1_12610</name>
</gene>
<evidence type="ECO:0000313" key="5">
    <source>
        <dbReference type="Proteomes" id="UP000680670"/>
    </source>
</evidence>
<dbReference type="PANTHER" id="PTHR22642">
    <property type="entry name" value="IMIDAZOLONEPROPIONASE"/>
    <property type="match status" value="1"/>
</dbReference>
<keyword evidence="3" id="KW-0378">Hydrolase</keyword>
<dbReference type="PANTHER" id="PTHR22642:SF2">
    <property type="entry name" value="PROTEIN LONG AFTER FAR-RED 3"/>
    <property type="match status" value="1"/>
</dbReference>
<evidence type="ECO:0000259" key="1">
    <source>
        <dbReference type="Pfam" id="PF07969"/>
    </source>
</evidence>
<evidence type="ECO:0000313" key="4">
    <source>
        <dbReference type="Proteomes" id="UP000287296"/>
    </source>
</evidence>
<dbReference type="InterPro" id="IPR011059">
    <property type="entry name" value="Metal-dep_hydrolase_composite"/>
</dbReference>
<reference evidence="3 4" key="1">
    <citation type="submission" date="2018-12" db="EMBL/GenBank/DDBJ databases">
        <authorList>
            <person name="Sun L."/>
            <person name="Chen Z."/>
        </authorList>
    </citation>
    <scope>NUCLEOTIDE SEQUENCE [LARGE SCALE GENOMIC DNA]</scope>
    <source>
        <strain evidence="3 4">LMG 29736</strain>
    </source>
</reference>
<evidence type="ECO:0000313" key="3">
    <source>
        <dbReference type="EMBL" id="RST58812.1"/>
    </source>
</evidence>
<reference evidence="2 5" key="2">
    <citation type="submission" date="2021-03" db="EMBL/GenBank/DDBJ databases">
        <title>Antimicrobial resistance genes in bacteria isolated from Japanese honey, and their potential for conferring macrolide and lincosamide resistance in the American foulbrood pathogen Paenibacillus larvae.</title>
        <authorList>
            <person name="Okamoto M."/>
            <person name="Kumagai M."/>
            <person name="Kanamori H."/>
            <person name="Takamatsu D."/>
        </authorList>
    </citation>
    <scope>NUCLEOTIDE SEQUENCE [LARGE SCALE GENOMIC DNA]</scope>
    <source>
        <strain evidence="2 5">J6TS1</strain>
    </source>
</reference>
<accession>A0A429X615</accession>
<dbReference type="CDD" id="cd01300">
    <property type="entry name" value="YtcJ_like"/>
    <property type="match status" value="1"/>
</dbReference>
<dbReference type="GO" id="GO:0016810">
    <property type="term" value="F:hydrolase activity, acting on carbon-nitrogen (but not peptide) bonds"/>
    <property type="evidence" value="ECO:0007669"/>
    <property type="project" value="InterPro"/>
</dbReference>
<dbReference type="EMBL" id="QYTW02000016">
    <property type="protein sequence ID" value="RST58812.1"/>
    <property type="molecule type" value="Genomic_DNA"/>
</dbReference>
<dbReference type="RefSeq" id="WP_120117028.1">
    <property type="nucleotide sequence ID" value="NZ_BORI01000001.1"/>
</dbReference>
<dbReference type="InterPro" id="IPR013108">
    <property type="entry name" value="Amidohydro_3"/>
</dbReference>
<feature type="domain" description="Amidohydrolase 3" evidence="1">
    <location>
        <begin position="51"/>
        <end position="525"/>
    </location>
</feature>
<dbReference type="Gene3D" id="3.20.20.140">
    <property type="entry name" value="Metal-dependent hydrolases"/>
    <property type="match status" value="1"/>
</dbReference>
<dbReference type="Proteomes" id="UP000287296">
    <property type="component" value="Unassembled WGS sequence"/>
</dbReference>
<name>A0A429X615_SIMTE</name>
<dbReference type="InterPro" id="IPR032466">
    <property type="entry name" value="Metal_Hydrolase"/>
</dbReference>
<dbReference type="Gene3D" id="3.10.310.70">
    <property type="match status" value="1"/>
</dbReference>
<dbReference type="Proteomes" id="UP000680670">
    <property type="component" value="Unassembled WGS sequence"/>
</dbReference>
<dbReference type="EMBL" id="BORJ01000002">
    <property type="protein sequence ID" value="GIN95391.1"/>
    <property type="molecule type" value="Genomic_DNA"/>
</dbReference>
<sequence length="536" mass="59763">MKPDLILHDGTVVTMDDKNNVFEAIAVKNGRIAAVGSNEEILKLGSTDTKMVNLDGKTVLPGFIDAHQHMFSFGFNLLYVDCRTSSIEEMVSAIKERAKASRPDDWIIGWGYSESYFKEKRKPTKWDFDGIDHPIFITRYCCHEAVVNEKALNIAGIRNNSIVVNGIIEKNDQGETTGVLVENAKGLVEKVMPTYTKQQMKEAIKLANEHYVKDGITSVHEAGLGFFTNAFEEFDVLQEMSEEGTLDVRMYLMILGESFDEFIKERASMEWNEKLTLGPLKLFTDGTLGGKTAAVTKDFKGSPGEKGMLLYSFKELEKLVANAHKQDKQVSIHAIGDRAINLVLDVYEKVQSDYPRVDNRHRIEHSTVTNHKILARMRQLGVIPVPQPALVHIMGDMYAETLDVPEANNVFANKNFIDYDLKPAGSSDCPVIPSSPLLGISSAMSRKTISNNVLAPEQRLTLYEALSMYTINAARASFEEDIKGTLEVGKLADMTILPSGFLKFSAQEIKDAEVEMTMIEGEIVFNKALCEARVVQ</sequence>
<dbReference type="SUPFAM" id="SSF51338">
    <property type="entry name" value="Composite domain of metallo-dependent hydrolases"/>
    <property type="match status" value="1"/>
</dbReference>
<comment type="caution">
    <text evidence="3">The sequence shown here is derived from an EMBL/GenBank/DDBJ whole genome shotgun (WGS) entry which is preliminary data.</text>
</comment>
<keyword evidence="5" id="KW-1185">Reference proteome</keyword>
<protein>
    <submittedName>
        <fullName evidence="3">Amidohydrolase</fullName>
    </submittedName>
</protein>
<evidence type="ECO:0000313" key="2">
    <source>
        <dbReference type="EMBL" id="GIN95391.1"/>
    </source>
</evidence>
<dbReference type="AlphaFoldDB" id="A0A429X615"/>
<organism evidence="3 4">
    <name type="scientific">Siminovitchia terrae</name>
    <name type="common">Bacillus terrae</name>
    <dbReference type="NCBI Taxonomy" id="1914933"/>
    <lineage>
        <taxon>Bacteria</taxon>
        <taxon>Bacillati</taxon>
        <taxon>Bacillota</taxon>
        <taxon>Bacilli</taxon>
        <taxon>Bacillales</taxon>
        <taxon>Bacillaceae</taxon>
        <taxon>Siminovitchia</taxon>
    </lineage>
</organism>
<dbReference type="SUPFAM" id="SSF51556">
    <property type="entry name" value="Metallo-dependent hydrolases"/>
    <property type="match status" value="1"/>
</dbReference>
<proteinExistence type="predicted"/>